<sequence length="418" mass="45755">MVRNKTLKDFEEVIRKCVKCGVCQAHCPPYLVKKREGAVARGKIALAAAVLDGETGIEKRLQEDISLCLMCGSCVKKCPNKVPTDGIIGAMRREITDRNGLPVMAKLLAGTIGSARMKNTLSKGAAFLRPLWSRKIPQSSGLHLRFGLPGMENRTVPEPAFSNLFDRVPEFSEGQPGRPVVGFFAGCSITYIYPEIGEMMVDILVRMGCSVFLPKNQGCCGIPALSSGHGKLVEELADNNIEVFAGKKVDWIVTACGSCNGGIGEYYRTLEGADRSFTDKVVDFSVFLEKEGFLEKLLEQKRTADPVKVTYHDPCHLKTQGITREPRDLLRALPYVDFVEMEDADACCGLGGTFSLYHYDVSKAVGARKLRGLEESGAEYVATTCPGCVMQLQDTINHAGLKVRAVHILELLLRMAPD</sequence>
<organism evidence="8 9">
    <name type="scientific">Desulforhopalus singaporensis</name>
    <dbReference type="NCBI Taxonomy" id="91360"/>
    <lineage>
        <taxon>Bacteria</taxon>
        <taxon>Pseudomonadati</taxon>
        <taxon>Thermodesulfobacteriota</taxon>
        <taxon>Desulfobulbia</taxon>
        <taxon>Desulfobulbales</taxon>
        <taxon>Desulfocapsaceae</taxon>
        <taxon>Desulforhopalus</taxon>
    </lineage>
</organism>
<dbReference type="AlphaFoldDB" id="A0A1H0TXY3"/>
<dbReference type="Gene3D" id="1.10.1060.10">
    <property type="entry name" value="Alpha-helical ferredoxin"/>
    <property type="match status" value="1"/>
</dbReference>
<dbReference type="PROSITE" id="PS00198">
    <property type="entry name" value="4FE4S_FER_1"/>
    <property type="match status" value="2"/>
</dbReference>
<keyword evidence="5 6" id="KW-0411">Iron-sulfur</keyword>
<proteinExistence type="predicted"/>
<dbReference type="InterPro" id="IPR017900">
    <property type="entry name" value="4Fe4S_Fe_S_CS"/>
</dbReference>
<dbReference type="InterPro" id="IPR009051">
    <property type="entry name" value="Helical_ferredxn"/>
</dbReference>
<dbReference type="PANTHER" id="PTHR32479">
    <property type="entry name" value="GLYCOLATE OXIDASE IRON-SULFUR SUBUNIT"/>
    <property type="match status" value="1"/>
</dbReference>
<keyword evidence="2 6" id="KW-0479">Metal-binding</keyword>
<evidence type="ECO:0000313" key="8">
    <source>
        <dbReference type="EMBL" id="SDP58809.1"/>
    </source>
</evidence>
<keyword evidence="3" id="KW-0677">Repeat</keyword>
<evidence type="ECO:0000313" key="9">
    <source>
        <dbReference type="Proteomes" id="UP000199073"/>
    </source>
</evidence>
<dbReference type="GO" id="GO:0051539">
    <property type="term" value="F:4 iron, 4 sulfur cluster binding"/>
    <property type="evidence" value="ECO:0007669"/>
    <property type="project" value="UniProtKB-UniRule"/>
</dbReference>
<dbReference type="Pfam" id="PF02754">
    <property type="entry name" value="CCG"/>
    <property type="match status" value="2"/>
</dbReference>
<accession>A0A1H0TXY3</accession>
<feature type="domain" description="4Fe-4S ferredoxin-type" evidence="7">
    <location>
        <begin position="59"/>
        <end position="88"/>
    </location>
</feature>
<dbReference type="STRING" id="91360.SAMN05660330_03288"/>
<evidence type="ECO:0000256" key="2">
    <source>
        <dbReference type="ARBA" id="ARBA00022723"/>
    </source>
</evidence>
<keyword evidence="1 6" id="KW-0004">4Fe-4S</keyword>
<dbReference type="RefSeq" id="WP_092224784.1">
    <property type="nucleotide sequence ID" value="NZ_FNJI01000027.1"/>
</dbReference>
<comment type="cofactor">
    <cofactor evidence="6">
        <name>[4Fe-4S] cluster</name>
        <dbReference type="ChEBI" id="CHEBI:49883"/>
    </cofactor>
    <text evidence="6">Binds 2 [4Fe-4S] clusters.</text>
</comment>
<dbReference type="PANTHER" id="PTHR32479:SF20">
    <property type="entry name" value="GLYCOLATE OXIDASE IRON-SULFUR SUBUNIT"/>
    <property type="match status" value="1"/>
</dbReference>
<evidence type="ECO:0000256" key="3">
    <source>
        <dbReference type="ARBA" id="ARBA00022737"/>
    </source>
</evidence>
<evidence type="ECO:0000256" key="6">
    <source>
        <dbReference type="PIRNR" id="PIRNR000139"/>
    </source>
</evidence>
<comment type="function">
    <text evidence="6">Component of a complex that catalyzes the oxidation of glycolate to glyoxylate.</text>
</comment>
<reference evidence="8 9" key="1">
    <citation type="submission" date="2016-10" db="EMBL/GenBank/DDBJ databases">
        <authorList>
            <person name="de Groot N.N."/>
        </authorList>
    </citation>
    <scope>NUCLEOTIDE SEQUENCE [LARGE SCALE GENOMIC DNA]</scope>
    <source>
        <strain evidence="8 9">DSM 12130</strain>
    </source>
</reference>
<dbReference type="Proteomes" id="UP000199073">
    <property type="component" value="Unassembled WGS sequence"/>
</dbReference>
<dbReference type="SUPFAM" id="SSF46548">
    <property type="entry name" value="alpha-helical ferredoxin"/>
    <property type="match status" value="1"/>
</dbReference>
<dbReference type="GO" id="GO:0019154">
    <property type="term" value="F:glycolate dehydrogenase activity"/>
    <property type="evidence" value="ECO:0007669"/>
    <property type="project" value="UniProtKB-EC"/>
</dbReference>
<evidence type="ECO:0000256" key="1">
    <source>
        <dbReference type="ARBA" id="ARBA00022485"/>
    </source>
</evidence>
<dbReference type="Pfam" id="PF13183">
    <property type="entry name" value="Fer4_8"/>
    <property type="match status" value="1"/>
</dbReference>
<dbReference type="PROSITE" id="PS51379">
    <property type="entry name" value="4FE4S_FER_2"/>
    <property type="match status" value="2"/>
</dbReference>
<gene>
    <name evidence="8" type="ORF">SAMN05660330_03288</name>
</gene>
<name>A0A1H0TXY3_9BACT</name>
<feature type="domain" description="4Fe-4S ferredoxin-type" evidence="7">
    <location>
        <begin position="8"/>
        <end position="37"/>
    </location>
</feature>
<dbReference type="PIRSF" id="PIRSF000139">
    <property type="entry name" value="Glc_ox_4Fe-4S"/>
    <property type="match status" value="1"/>
</dbReference>
<dbReference type="GO" id="GO:0046872">
    <property type="term" value="F:metal ion binding"/>
    <property type="evidence" value="ECO:0007669"/>
    <property type="project" value="UniProtKB-UniRule"/>
</dbReference>
<keyword evidence="6" id="KW-0813">Transport</keyword>
<protein>
    <recommendedName>
        <fullName evidence="6">Glycolate oxidase iron-sulfur subunit</fullName>
        <ecNumber evidence="6">1.1.99.14</ecNumber>
    </recommendedName>
</protein>
<comment type="catalytic activity">
    <reaction evidence="6">
        <text>glycolate + A = glyoxylate + AH2</text>
        <dbReference type="Rhea" id="RHEA:21264"/>
        <dbReference type="ChEBI" id="CHEBI:13193"/>
        <dbReference type="ChEBI" id="CHEBI:17499"/>
        <dbReference type="ChEBI" id="CHEBI:29805"/>
        <dbReference type="ChEBI" id="CHEBI:36655"/>
        <dbReference type="EC" id="1.1.99.14"/>
    </reaction>
</comment>
<evidence type="ECO:0000256" key="4">
    <source>
        <dbReference type="ARBA" id="ARBA00023004"/>
    </source>
</evidence>
<dbReference type="InterPro" id="IPR017896">
    <property type="entry name" value="4Fe4S_Fe-S-bd"/>
</dbReference>
<evidence type="ECO:0000256" key="5">
    <source>
        <dbReference type="ARBA" id="ARBA00023014"/>
    </source>
</evidence>
<dbReference type="InterPro" id="IPR004017">
    <property type="entry name" value="Cys_rich_dom"/>
</dbReference>
<comment type="catalytic activity">
    <reaction evidence="6">
        <text>(R)-lactate + A = pyruvate + AH2</text>
        <dbReference type="Rhea" id="RHEA:15089"/>
        <dbReference type="ChEBI" id="CHEBI:13193"/>
        <dbReference type="ChEBI" id="CHEBI:15361"/>
        <dbReference type="ChEBI" id="CHEBI:16004"/>
        <dbReference type="ChEBI" id="CHEBI:17499"/>
    </reaction>
</comment>
<dbReference type="EC" id="1.1.99.14" evidence="6"/>
<dbReference type="EMBL" id="FNJI01000027">
    <property type="protein sequence ID" value="SDP58809.1"/>
    <property type="molecule type" value="Genomic_DNA"/>
</dbReference>
<keyword evidence="4 6" id="KW-0408">Iron</keyword>
<keyword evidence="9" id="KW-1185">Reference proteome</keyword>
<dbReference type="OrthoDB" id="5289041at2"/>
<dbReference type="InterPro" id="IPR012257">
    <property type="entry name" value="Glc_ox_4Fe-4S"/>
</dbReference>
<evidence type="ECO:0000259" key="7">
    <source>
        <dbReference type="PROSITE" id="PS51379"/>
    </source>
</evidence>
<keyword evidence="6" id="KW-0249">Electron transport</keyword>